<reference evidence="2 3" key="1">
    <citation type="submission" date="2020-03" db="EMBL/GenBank/DDBJ databases">
        <title>Sequencing the genomes of 1000 actinobacteria strains.</title>
        <authorList>
            <person name="Klenk H.-P."/>
        </authorList>
    </citation>
    <scope>NUCLEOTIDE SEQUENCE [LARGE SCALE GENOMIC DNA]</scope>
    <source>
        <strain evidence="2 3">DSM 44556</strain>
    </source>
</reference>
<protein>
    <recommendedName>
        <fullName evidence="1">SnoaL-like domain-containing protein</fullName>
    </recommendedName>
</protein>
<evidence type="ECO:0000259" key="1">
    <source>
        <dbReference type="Pfam" id="PF12680"/>
    </source>
</evidence>
<dbReference type="Pfam" id="PF12680">
    <property type="entry name" value="SnoaL_2"/>
    <property type="match status" value="1"/>
</dbReference>
<evidence type="ECO:0000313" key="2">
    <source>
        <dbReference type="EMBL" id="NIH96516.1"/>
    </source>
</evidence>
<evidence type="ECO:0000313" key="3">
    <source>
        <dbReference type="Proteomes" id="UP000547444"/>
    </source>
</evidence>
<dbReference type="RefSeq" id="WP_167160210.1">
    <property type="nucleotide sequence ID" value="NZ_JAANOW010000001.1"/>
</dbReference>
<accession>A0A7X5U182</accession>
<sequence length="290" mass="30411">MSTTPAAVLATVERSPAAVAGHDREAWVGLFTADGRVEDPVGSRPHVGREQLARFYDTFIGPRTITFHRDVDIVTGGLGTPAARGGERSDPGNGTRSTVLRDLVLEVVMGSRDSASVTMHIPAILRYDVQSYGGELRIAALRAYWELPAMAVQFARCGVAAVPAGLRLTATLLRNQGLVGAAGFMAGIPGVGTRGKRLVADFLADAAAGDEVAVKRRLGSTLQVTAGDDAVLPQSELVGLLAGARVRTLLAAGRAVAARLSGGGRELVLIAEFGTHPTALRRLRVFADDR</sequence>
<organism evidence="2 3">
    <name type="scientific">Mycolicibacterium fluoranthenivorans</name>
    <dbReference type="NCBI Taxonomy" id="258505"/>
    <lineage>
        <taxon>Bacteria</taxon>
        <taxon>Bacillati</taxon>
        <taxon>Actinomycetota</taxon>
        <taxon>Actinomycetes</taxon>
        <taxon>Mycobacteriales</taxon>
        <taxon>Mycobacteriaceae</taxon>
        <taxon>Mycolicibacterium</taxon>
    </lineage>
</organism>
<gene>
    <name evidence="2" type="ORF">FHU31_003472</name>
</gene>
<dbReference type="Proteomes" id="UP000547444">
    <property type="component" value="Unassembled WGS sequence"/>
</dbReference>
<name>A0A7X5U182_9MYCO</name>
<dbReference type="SUPFAM" id="SSF54427">
    <property type="entry name" value="NTF2-like"/>
    <property type="match status" value="1"/>
</dbReference>
<dbReference type="InterPro" id="IPR037401">
    <property type="entry name" value="SnoaL-like"/>
</dbReference>
<dbReference type="EMBL" id="JAANOW010000001">
    <property type="protein sequence ID" value="NIH96516.1"/>
    <property type="molecule type" value="Genomic_DNA"/>
</dbReference>
<dbReference type="Gene3D" id="3.10.450.50">
    <property type="match status" value="2"/>
</dbReference>
<dbReference type="InterPro" id="IPR032710">
    <property type="entry name" value="NTF2-like_dom_sf"/>
</dbReference>
<proteinExistence type="predicted"/>
<keyword evidence="3" id="KW-1185">Reference proteome</keyword>
<comment type="caution">
    <text evidence="2">The sequence shown here is derived from an EMBL/GenBank/DDBJ whole genome shotgun (WGS) entry which is preliminary data.</text>
</comment>
<dbReference type="AlphaFoldDB" id="A0A7X5U182"/>
<feature type="domain" description="SnoaL-like" evidence="1">
    <location>
        <begin position="12"/>
        <end position="69"/>
    </location>
</feature>